<sequence>MGYKKATHVLPHDLLLKVQEYIDGEFLYIPRISDNKKSWGETTSTRQELQDRNQRIYDDYLAGKRMEFLAEKYFLSLKSIQRIIGQLKKEYN</sequence>
<comment type="caution">
    <text evidence="1">The sequence shown here is derived from an EMBL/GenBank/DDBJ whole genome shotgun (WGS) entry which is preliminary data.</text>
</comment>
<evidence type="ECO:0000313" key="2">
    <source>
        <dbReference type="Proteomes" id="UP000304953"/>
    </source>
</evidence>
<dbReference type="Proteomes" id="UP000304953">
    <property type="component" value="Unassembled WGS sequence"/>
</dbReference>
<protein>
    <submittedName>
        <fullName evidence="1">Uncharacterized protein</fullName>
    </submittedName>
</protein>
<gene>
    <name evidence="1" type="ORF">E5329_25895</name>
</gene>
<keyword evidence="2" id="KW-1185">Reference proteome</keyword>
<reference evidence="1" key="1">
    <citation type="submission" date="2019-04" db="EMBL/GenBank/DDBJ databases">
        <title>Microbes associate with the intestines of laboratory mice.</title>
        <authorList>
            <person name="Navarre W."/>
            <person name="Wong E."/>
            <person name="Huang K."/>
            <person name="Tropini C."/>
            <person name="Ng K."/>
            <person name="Yu B."/>
        </authorList>
    </citation>
    <scope>NUCLEOTIDE SEQUENCE</scope>
    <source>
        <strain evidence="1">NM01_1-7b</strain>
    </source>
</reference>
<accession>A0AC61RNJ5</accession>
<evidence type="ECO:0000313" key="1">
    <source>
        <dbReference type="EMBL" id="TGY88065.1"/>
    </source>
</evidence>
<proteinExistence type="predicted"/>
<name>A0AC61RNJ5_9FIRM</name>
<dbReference type="EMBL" id="SRYA01000102">
    <property type="protein sequence ID" value="TGY88065.1"/>
    <property type="molecule type" value="Genomic_DNA"/>
</dbReference>
<organism evidence="1 2">
    <name type="scientific">Petralouisia muris</name>
    <dbReference type="NCBI Taxonomy" id="3032872"/>
    <lineage>
        <taxon>Bacteria</taxon>
        <taxon>Bacillati</taxon>
        <taxon>Bacillota</taxon>
        <taxon>Clostridia</taxon>
        <taxon>Lachnospirales</taxon>
        <taxon>Lachnospiraceae</taxon>
        <taxon>Petralouisia</taxon>
    </lineage>
</organism>